<dbReference type="SUPFAM" id="SSF57667">
    <property type="entry name" value="beta-beta-alpha zinc fingers"/>
    <property type="match status" value="1"/>
</dbReference>
<dbReference type="GO" id="GO:0008270">
    <property type="term" value="F:zinc ion binding"/>
    <property type="evidence" value="ECO:0007669"/>
    <property type="project" value="UniProtKB-KW"/>
</dbReference>
<dbReference type="Gene3D" id="3.30.160.60">
    <property type="entry name" value="Classic Zinc Finger"/>
    <property type="match status" value="1"/>
</dbReference>
<feature type="domain" description="C2H2-type" evidence="2">
    <location>
        <begin position="76"/>
        <end position="104"/>
    </location>
</feature>
<dbReference type="InterPro" id="IPR036236">
    <property type="entry name" value="Znf_C2H2_sf"/>
</dbReference>
<keyword evidence="4" id="KW-1185">Reference proteome</keyword>
<name>A0AAV0XX50_9HEMI</name>
<keyword evidence="1" id="KW-0863">Zinc-finger</keyword>
<keyword evidence="1" id="KW-0479">Metal-binding</keyword>
<reference evidence="3 4" key="1">
    <citation type="submission" date="2023-01" db="EMBL/GenBank/DDBJ databases">
        <authorList>
            <person name="Whitehead M."/>
        </authorList>
    </citation>
    <scope>NUCLEOTIDE SEQUENCE [LARGE SCALE GENOMIC DNA]</scope>
</reference>
<evidence type="ECO:0000313" key="4">
    <source>
        <dbReference type="Proteomes" id="UP001160148"/>
    </source>
</evidence>
<dbReference type="Pfam" id="PF13894">
    <property type="entry name" value="zf-C2H2_4"/>
    <property type="match status" value="1"/>
</dbReference>
<dbReference type="Proteomes" id="UP001160148">
    <property type="component" value="Unassembled WGS sequence"/>
</dbReference>
<dbReference type="PROSITE" id="PS00028">
    <property type="entry name" value="ZINC_FINGER_C2H2_1"/>
    <property type="match status" value="1"/>
</dbReference>
<dbReference type="EMBL" id="CARXXK010001015">
    <property type="protein sequence ID" value="CAI6371801.1"/>
    <property type="molecule type" value="Genomic_DNA"/>
</dbReference>
<protein>
    <recommendedName>
        <fullName evidence="2">C2H2-type domain-containing protein</fullName>
    </recommendedName>
</protein>
<dbReference type="InterPro" id="IPR013087">
    <property type="entry name" value="Znf_C2H2_type"/>
</dbReference>
<dbReference type="SMART" id="SM00355">
    <property type="entry name" value="ZnF_C2H2"/>
    <property type="match status" value="2"/>
</dbReference>
<keyword evidence="1" id="KW-0862">Zinc</keyword>
<sequence>MPKHPKKKLSCPLTMVRYYCDILDYPTTYIWVCKICLRMILSEEAVSNHLNNCSKKHRQSNQAPPIPTKKNEDLSYICEYCGRVFSRRVKLKKHHIDVHEKSSSLY</sequence>
<comment type="caution">
    <text evidence="3">The sequence shown here is derived from an EMBL/GenBank/DDBJ whole genome shotgun (WGS) entry which is preliminary data.</text>
</comment>
<accession>A0AAV0XX50</accession>
<dbReference type="AlphaFoldDB" id="A0AAV0XX50"/>
<proteinExistence type="predicted"/>
<dbReference type="PROSITE" id="PS50157">
    <property type="entry name" value="ZINC_FINGER_C2H2_2"/>
    <property type="match status" value="1"/>
</dbReference>
<evidence type="ECO:0000313" key="3">
    <source>
        <dbReference type="EMBL" id="CAI6371801.1"/>
    </source>
</evidence>
<organism evidence="3 4">
    <name type="scientific">Macrosiphum euphorbiae</name>
    <name type="common">potato aphid</name>
    <dbReference type="NCBI Taxonomy" id="13131"/>
    <lineage>
        <taxon>Eukaryota</taxon>
        <taxon>Metazoa</taxon>
        <taxon>Ecdysozoa</taxon>
        <taxon>Arthropoda</taxon>
        <taxon>Hexapoda</taxon>
        <taxon>Insecta</taxon>
        <taxon>Pterygota</taxon>
        <taxon>Neoptera</taxon>
        <taxon>Paraneoptera</taxon>
        <taxon>Hemiptera</taxon>
        <taxon>Sternorrhyncha</taxon>
        <taxon>Aphidomorpha</taxon>
        <taxon>Aphidoidea</taxon>
        <taxon>Aphididae</taxon>
        <taxon>Macrosiphini</taxon>
        <taxon>Macrosiphum</taxon>
    </lineage>
</organism>
<gene>
    <name evidence="3" type="ORF">MEUPH1_LOCUS25757</name>
</gene>
<evidence type="ECO:0000259" key="2">
    <source>
        <dbReference type="PROSITE" id="PS50157"/>
    </source>
</evidence>
<evidence type="ECO:0000256" key="1">
    <source>
        <dbReference type="PROSITE-ProRule" id="PRU00042"/>
    </source>
</evidence>